<name>A0A0D1Z8I0_9EURO</name>
<gene>
    <name evidence="1" type="ORF">PV11_05098</name>
</gene>
<protein>
    <recommendedName>
        <fullName evidence="3">Transcription factor domain-containing protein</fullName>
    </recommendedName>
</protein>
<reference evidence="1 2" key="1">
    <citation type="submission" date="2015-01" db="EMBL/GenBank/DDBJ databases">
        <title>The Genome Sequence of Exophiala sideris CBS121828.</title>
        <authorList>
            <consortium name="The Broad Institute Genomics Platform"/>
            <person name="Cuomo C."/>
            <person name="de Hoog S."/>
            <person name="Gorbushina A."/>
            <person name="Stielow B."/>
            <person name="Teixiera M."/>
            <person name="Abouelleil A."/>
            <person name="Chapman S.B."/>
            <person name="Priest M."/>
            <person name="Young S.K."/>
            <person name="Wortman J."/>
            <person name="Nusbaum C."/>
            <person name="Birren B."/>
        </authorList>
    </citation>
    <scope>NUCLEOTIDE SEQUENCE [LARGE SCALE GENOMIC DNA]</scope>
    <source>
        <strain evidence="1 2">CBS 121828</strain>
    </source>
</reference>
<dbReference type="PANTHER" id="PTHR37540:SF5">
    <property type="entry name" value="TRANSCRIPTION FACTOR DOMAIN-CONTAINING PROTEIN"/>
    <property type="match status" value="1"/>
</dbReference>
<dbReference type="HOGENOM" id="CLU_050711_0_0_1"/>
<dbReference type="Proteomes" id="UP000053599">
    <property type="component" value="Unassembled WGS sequence"/>
</dbReference>
<proteinExistence type="predicted"/>
<evidence type="ECO:0000313" key="1">
    <source>
        <dbReference type="EMBL" id="KIV83038.1"/>
    </source>
</evidence>
<evidence type="ECO:0008006" key="3">
    <source>
        <dbReference type="Google" id="ProtNLM"/>
    </source>
</evidence>
<dbReference type="PANTHER" id="PTHR37540">
    <property type="entry name" value="TRANSCRIPTION FACTOR (ACR-2), PUTATIVE-RELATED-RELATED"/>
    <property type="match status" value="1"/>
</dbReference>
<dbReference type="OrthoDB" id="4158087at2759"/>
<organism evidence="1 2">
    <name type="scientific">Exophiala sideris</name>
    <dbReference type="NCBI Taxonomy" id="1016849"/>
    <lineage>
        <taxon>Eukaryota</taxon>
        <taxon>Fungi</taxon>
        <taxon>Dikarya</taxon>
        <taxon>Ascomycota</taxon>
        <taxon>Pezizomycotina</taxon>
        <taxon>Eurotiomycetes</taxon>
        <taxon>Chaetothyriomycetidae</taxon>
        <taxon>Chaetothyriales</taxon>
        <taxon>Herpotrichiellaceae</taxon>
        <taxon>Exophiala</taxon>
    </lineage>
</organism>
<dbReference type="AlphaFoldDB" id="A0A0D1Z8I0"/>
<evidence type="ECO:0000313" key="2">
    <source>
        <dbReference type="Proteomes" id="UP000053599"/>
    </source>
</evidence>
<dbReference type="EMBL" id="KN846952">
    <property type="protein sequence ID" value="KIV83038.1"/>
    <property type="molecule type" value="Genomic_DNA"/>
</dbReference>
<sequence>MPSPTNPTFINRTTSNYGLTSDQPAVNAHIARLSHRRRRRAHVPNTTRRTFGSRLLAIHHIGGLRDDPFWSLPVENKHDAMIGFDHHFQVLCPRALSLGNYNYHQHCVMAANVLQTPMYCSSMIALNLTVQSQPQVEIQTGTAQRLSLAAMYHLNEAVAAVRECLADSERCTSDIVLATIFPLAVVHSMLNDYTGFAAHVEGVRRIVALRGGLDNLGMDGFLKVSVLGTLEHAAVLKRQHSQRLEDQAQGLIIHDDSVLVYPIQPFSDALLSKISIFPPGLASLAFESRLSLQCINFFQLFCQWFDDLRTDDKPHDSMVALGHDILAMPQLSIMERALAVAAQAYLNHLEPRSWHWSHWSTEDIVETQTFQLSTDPQLGEIDEDALTWACLIIRDTSVEGSSAWKWSDRIISSMDIDDTRLNELCSLFFARPPNKASITEEAYIGEQGD</sequence>
<accession>A0A0D1Z8I0</accession>